<dbReference type="Pfam" id="PF00651">
    <property type="entry name" value="BTB"/>
    <property type="match status" value="1"/>
</dbReference>
<dbReference type="Gene3D" id="3.30.160.60">
    <property type="entry name" value="Classic Zinc Finger"/>
    <property type="match status" value="1"/>
</dbReference>
<feature type="compositionally biased region" description="Low complexity" evidence="1">
    <location>
        <begin position="288"/>
        <end position="301"/>
    </location>
</feature>
<proteinExistence type="predicted"/>
<evidence type="ECO:0000256" key="1">
    <source>
        <dbReference type="SAM" id="MobiDB-lite"/>
    </source>
</evidence>
<feature type="compositionally biased region" description="Polar residues" evidence="1">
    <location>
        <begin position="516"/>
        <end position="525"/>
    </location>
</feature>
<feature type="region of interest" description="Disordered" evidence="1">
    <location>
        <begin position="155"/>
        <end position="220"/>
    </location>
</feature>
<dbReference type="AlphaFoldDB" id="K1Q651"/>
<dbReference type="PANTHER" id="PTHR46105:SF22">
    <property type="entry name" value="ZINC FINGER AND BTB DOMAIN CONTAINING 45"/>
    <property type="match status" value="1"/>
</dbReference>
<feature type="compositionally biased region" description="Low complexity" evidence="1">
    <location>
        <begin position="249"/>
        <end position="264"/>
    </location>
</feature>
<feature type="compositionally biased region" description="Basic and acidic residues" evidence="1">
    <location>
        <begin position="155"/>
        <end position="170"/>
    </location>
</feature>
<feature type="compositionally biased region" description="Polar residues" evidence="1">
    <location>
        <begin position="182"/>
        <end position="196"/>
    </location>
</feature>
<reference evidence="2" key="1">
    <citation type="journal article" date="2012" name="Nature">
        <title>The oyster genome reveals stress adaptation and complexity of shell formation.</title>
        <authorList>
            <person name="Zhang G."/>
            <person name="Fang X."/>
            <person name="Guo X."/>
            <person name="Li L."/>
            <person name="Luo R."/>
            <person name="Xu F."/>
            <person name="Yang P."/>
            <person name="Zhang L."/>
            <person name="Wang X."/>
            <person name="Qi H."/>
            <person name="Xiong Z."/>
            <person name="Que H."/>
            <person name="Xie Y."/>
            <person name="Holland P.W."/>
            <person name="Paps J."/>
            <person name="Zhu Y."/>
            <person name="Wu F."/>
            <person name="Chen Y."/>
            <person name="Wang J."/>
            <person name="Peng C."/>
            <person name="Meng J."/>
            <person name="Yang L."/>
            <person name="Liu J."/>
            <person name="Wen B."/>
            <person name="Zhang N."/>
            <person name="Huang Z."/>
            <person name="Zhu Q."/>
            <person name="Feng Y."/>
            <person name="Mount A."/>
            <person name="Hedgecock D."/>
            <person name="Xu Z."/>
            <person name="Liu Y."/>
            <person name="Domazet-Loso T."/>
            <person name="Du Y."/>
            <person name="Sun X."/>
            <person name="Zhang S."/>
            <person name="Liu B."/>
            <person name="Cheng P."/>
            <person name="Jiang X."/>
            <person name="Li J."/>
            <person name="Fan D."/>
            <person name="Wang W."/>
            <person name="Fu W."/>
            <person name="Wang T."/>
            <person name="Wang B."/>
            <person name="Zhang J."/>
            <person name="Peng Z."/>
            <person name="Li Y."/>
            <person name="Li N."/>
            <person name="Wang J."/>
            <person name="Chen M."/>
            <person name="He Y."/>
            <person name="Tan F."/>
            <person name="Song X."/>
            <person name="Zheng Q."/>
            <person name="Huang R."/>
            <person name="Yang H."/>
            <person name="Du X."/>
            <person name="Chen L."/>
            <person name="Yang M."/>
            <person name="Gaffney P.M."/>
            <person name="Wang S."/>
            <person name="Luo L."/>
            <person name="She Z."/>
            <person name="Ming Y."/>
            <person name="Huang W."/>
            <person name="Zhang S."/>
            <person name="Huang B."/>
            <person name="Zhang Y."/>
            <person name="Qu T."/>
            <person name="Ni P."/>
            <person name="Miao G."/>
            <person name="Wang J."/>
            <person name="Wang Q."/>
            <person name="Steinberg C.E."/>
            <person name="Wang H."/>
            <person name="Li N."/>
            <person name="Qian L."/>
            <person name="Zhang G."/>
            <person name="Li Y."/>
            <person name="Yang H."/>
            <person name="Liu X."/>
            <person name="Wang J."/>
            <person name="Yin Y."/>
            <person name="Wang J."/>
        </authorList>
    </citation>
    <scope>NUCLEOTIDE SEQUENCE [LARGE SCALE GENOMIC DNA]</scope>
    <source>
        <strain evidence="2">05x7-T-G4-1.051#20</strain>
    </source>
</reference>
<dbReference type="InterPro" id="IPR011333">
    <property type="entry name" value="SKP1/BTB/POZ_sf"/>
</dbReference>
<dbReference type="Pfam" id="PF00096">
    <property type="entry name" value="zf-C2H2"/>
    <property type="match status" value="1"/>
</dbReference>
<dbReference type="EMBL" id="JH817102">
    <property type="protein sequence ID" value="EKC24385.1"/>
    <property type="molecule type" value="Genomic_DNA"/>
</dbReference>
<organism evidence="2">
    <name type="scientific">Magallana gigas</name>
    <name type="common">Pacific oyster</name>
    <name type="synonym">Crassostrea gigas</name>
    <dbReference type="NCBI Taxonomy" id="29159"/>
    <lineage>
        <taxon>Eukaryota</taxon>
        <taxon>Metazoa</taxon>
        <taxon>Spiralia</taxon>
        <taxon>Lophotrochozoa</taxon>
        <taxon>Mollusca</taxon>
        <taxon>Bivalvia</taxon>
        <taxon>Autobranchia</taxon>
        <taxon>Pteriomorphia</taxon>
        <taxon>Ostreida</taxon>
        <taxon>Ostreoidea</taxon>
        <taxon>Ostreidae</taxon>
        <taxon>Magallana</taxon>
    </lineage>
</organism>
<feature type="region of interest" description="Disordered" evidence="1">
    <location>
        <begin position="476"/>
        <end position="525"/>
    </location>
</feature>
<dbReference type="Gene3D" id="3.30.710.10">
    <property type="entry name" value="Potassium Channel Kv1.1, Chain A"/>
    <property type="match status" value="1"/>
</dbReference>
<name>K1Q651_MAGGI</name>
<dbReference type="SMART" id="SM00225">
    <property type="entry name" value="BTB"/>
    <property type="match status" value="1"/>
</dbReference>
<feature type="compositionally biased region" description="Basic and acidic residues" evidence="1">
    <location>
        <begin position="330"/>
        <end position="353"/>
    </location>
</feature>
<sequence length="692" mass="76513">MNPQNYHKVYMNHVHSSTLLSQLSTMWKSQTLCDAMIKTGAVTTRAHRVVLVAACPMLQTMENATSGSHLEVRLASDISQESVNTFLQYLYEGYMILTEENCTEVEKIARLLQVDSITKCCADFNKTINKSAGAQFRYSFQDQTDFKHMRVSDLFKKQERSTKRSNEMHRPLSPSVKRQRIHTSSSPKIHDTSSMAESYGATADPWDRVPRLGSGFQGPGVVDIREDGFELVQTEPPKKDSSGSVQEPVKVQTSVSLSVSSQHNHSSDLRVVNVLGDPGPPAPDRAGKSSQAAPSSSGASSRDPITVSPLTFQDSPSSSSSSVDISRSMGLHDKTPHKKDADKSTHPKVHIPDYSEQQFSSEMMNSSSMPRSSEDSSSSYRAPYPVAMTQIPRQPAPKPFASGSASQSLPVFPETLCSPSSQKSQSTPRESIERPPSIGRGGESGKEKGDEQPDLSIVKIETATERDMSNLEMYMGGEESFGSHGHPPIRTEEDDPGPDYSVEEPPTDWQREDASNEGSNVSGMDSSGNWYMGQMKGSVQLVSDVSQFHALQHQQYLSASVGFDEYRNRKILSGKNPRNVSSAAKVGEFLGTGLKRTMKCSQRGTMYFEECKFCGKGFQSRYGYESHIKVYHSDTQSLQKCNICGKPFVNRANLLVHLASHTNNRPFKCEVCQNTYKLKHHLKGHRCSGMKK</sequence>
<dbReference type="PROSITE" id="PS50157">
    <property type="entry name" value="ZINC_FINGER_C2H2_2"/>
    <property type="match status" value="2"/>
</dbReference>
<feature type="compositionally biased region" description="Acidic residues" evidence="1">
    <location>
        <begin position="492"/>
        <end position="506"/>
    </location>
</feature>
<feature type="region of interest" description="Disordered" evidence="1">
    <location>
        <begin position="234"/>
        <end position="462"/>
    </location>
</feature>
<gene>
    <name evidence="2" type="ORF">CGI_10013382</name>
</gene>
<dbReference type="InterPro" id="IPR050457">
    <property type="entry name" value="ZnFinger_BTB_dom_contain"/>
</dbReference>
<dbReference type="GO" id="GO:0000978">
    <property type="term" value="F:RNA polymerase II cis-regulatory region sequence-specific DNA binding"/>
    <property type="evidence" value="ECO:0007669"/>
    <property type="project" value="TreeGrafter"/>
</dbReference>
<evidence type="ECO:0000313" key="2">
    <source>
        <dbReference type="EMBL" id="EKC24385.1"/>
    </source>
</evidence>
<dbReference type="PANTHER" id="PTHR46105">
    <property type="entry name" value="AGAP004733-PA"/>
    <property type="match status" value="1"/>
</dbReference>
<dbReference type="InterPro" id="IPR036236">
    <property type="entry name" value="Znf_C2H2_sf"/>
</dbReference>
<dbReference type="GO" id="GO:0000981">
    <property type="term" value="F:DNA-binding transcription factor activity, RNA polymerase II-specific"/>
    <property type="evidence" value="ECO:0007669"/>
    <property type="project" value="TreeGrafter"/>
</dbReference>
<accession>K1Q651</accession>
<feature type="compositionally biased region" description="Polar residues" evidence="1">
    <location>
        <begin position="417"/>
        <end position="429"/>
    </location>
</feature>
<dbReference type="SUPFAM" id="SSF54695">
    <property type="entry name" value="POZ domain"/>
    <property type="match status" value="1"/>
</dbReference>
<dbReference type="PROSITE" id="PS00028">
    <property type="entry name" value="ZINC_FINGER_C2H2_1"/>
    <property type="match status" value="2"/>
</dbReference>
<feature type="compositionally biased region" description="Low complexity" evidence="1">
    <location>
        <begin position="355"/>
        <end position="379"/>
    </location>
</feature>
<dbReference type="SUPFAM" id="SSF57667">
    <property type="entry name" value="beta-beta-alpha zinc fingers"/>
    <property type="match status" value="1"/>
</dbReference>
<protein>
    <submittedName>
        <fullName evidence="2">Zinc finger and SCAN domain-containing protein 5C</fullName>
    </submittedName>
</protein>
<feature type="compositionally biased region" description="Low complexity" evidence="1">
    <location>
        <begin position="315"/>
        <end position="328"/>
    </location>
</feature>
<dbReference type="SMART" id="SM00355">
    <property type="entry name" value="ZnF_C2H2"/>
    <property type="match status" value="3"/>
</dbReference>
<dbReference type="InterPro" id="IPR000210">
    <property type="entry name" value="BTB/POZ_dom"/>
</dbReference>
<dbReference type="HOGENOM" id="CLU_026947_0_0_1"/>
<dbReference type="InterPro" id="IPR013087">
    <property type="entry name" value="Znf_C2H2_type"/>
</dbReference>
<dbReference type="PROSITE" id="PS50097">
    <property type="entry name" value="BTB"/>
    <property type="match status" value="1"/>
</dbReference>
<dbReference type="InParanoid" id="K1Q651"/>